<proteinExistence type="predicted"/>
<comment type="caution">
    <text evidence="2">The sequence shown here is derived from an EMBL/GenBank/DDBJ whole genome shotgun (WGS) entry which is preliminary data.</text>
</comment>
<evidence type="ECO:0000313" key="3">
    <source>
        <dbReference type="Proteomes" id="UP001403094"/>
    </source>
</evidence>
<accession>A0ABN2VCI7</accession>
<feature type="region of interest" description="Disordered" evidence="1">
    <location>
        <begin position="1"/>
        <end position="76"/>
    </location>
</feature>
<dbReference type="Proteomes" id="UP001403094">
    <property type="component" value="Unassembled WGS sequence"/>
</dbReference>
<evidence type="ECO:0000313" key="2">
    <source>
        <dbReference type="EMBL" id="GAA2053376.1"/>
    </source>
</evidence>
<name>A0ABN2VCI7_9ACTN</name>
<gene>
    <name evidence="2" type="ORF">GCM10009757_28220</name>
</gene>
<reference evidence="2 3" key="1">
    <citation type="journal article" date="2019" name="Int. J. Syst. Evol. Microbiol.">
        <title>The Global Catalogue of Microorganisms (GCM) 10K type strain sequencing project: providing services to taxonomists for standard genome sequencing and annotation.</title>
        <authorList>
            <consortium name="The Broad Institute Genomics Platform"/>
            <consortium name="The Broad Institute Genome Sequencing Center for Infectious Disease"/>
            <person name="Wu L."/>
            <person name="Ma J."/>
        </authorList>
    </citation>
    <scope>NUCLEOTIDE SEQUENCE [LARGE SCALE GENOMIC DNA]</scope>
    <source>
        <strain evidence="2 3">JCM 14549</strain>
    </source>
</reference>
<protein>
    <submittedName>
        <fullName evidence="2">Uncharacterized protein</fullName>
    </submittedName>
</protein>
<keyword evidence="3" id="KW-1185">Reference proteome</keyword>
<organism evidence="2 3">
    <name type="scientific">Streptomyces cheonanensis</name>
    <dbReference type="NCBI Taxonomy" id="312720"/>
    <lineage>
        <taxon>Bacteria</taxon>
        <taxon>Bacillati</taxon>
        <taxon>Actinomycetota</taxon>
        <taxon>Actinomycetes</taxon>
        <taxon>Kitasatosporales</taxon>
        <taxon>Streptomycetaceae</taxon>
        <taxon>Streptomyces</taxon>
    </lineage>
</organism>
<evidence type="ECO:0000256" key="1">
    <source>
        <dbReference type="SAM" id="MobiDB-lite"/>
    </source>
</evidence>
<dbReference type="EMBL" id="BAAANQ010000004">
    <property type="protein sequence ID" value="GAA2053376.1"/>
    <property type="molecule type" value="Genomic_DNA"/>
</dbReference>
<sequence>MATTIGRIRVREAGAGGGGTGLLSSWLTADPGLEGLTVRPGGRDRAAGRERDGDGRGPGHRPGGRRAGGGVPPAAARAGVTVTVEAGGDCTLTLESERQYTRGELTEMAWWAAAAIDPE</sequence>
<feature type="compositionally biased region" description="Basic and acidic residues" evidence="1">
    <location>
        <begin position="41"/>
        <end position="57"/>
    </location>
</feature>